<dbReference type="GO" id="GO:0005737">
    <property type="term" value="C:cytoplasm"/>
    <property type="evidence" value="ECO:0007669"/>
    <property type="project" value="UniProtKB-SubCell"/>
</dbReference>
<dbReference type="EMBL" id="HBHW01042993">
    <property type="protein sequence ID" value="CAE0065222.1"/>
    <property type="molecule type" value="Transcribed_RNA"/>
</dbReference>
<dbReference type="Pfam" id="PF00005">
    <property type="entry name" value="ABC_tran"/>
    <property type="match status" value="2"/>
</dbReference>
<comment type="pathway">
    <text evidence="2">Protein biosynthesis; polypeptide chain elongation.</text>
</comment>
<evidence type="ECO:0000256" key="12">
    <source>
        <dbReference type="SAM" id="MobiDB-lite"/>
    </source>
</evidence>
<dbReference type="AlphaFoldDB" id="A0A7S3EMZ0"/>
<evidence type="ECO:0000256" key="6">
    <source>
        <dbReference type="ARBA" id="ARBA00022737"/>
    </source>
</evidence>
<dbReference type="Gene3D" id="2.40.50.990">
    <property type="match status" value="1"/>
</dbReference>
<evidence type="ECO:0000259" key="13">
    <source>
        <dbReference type="PROSITE" id="PS50893"/>
    </source>
</evidence>
<evidence type="ECO:0000256" key="10">
    <source>
        <dbReference type="ARBA" id="ARBA00022917"/>
    </source>
</evidence>
<dbReference type="PANTHER" id="PTHR19211">
    <property type="entry name" value="ATP-BINDING TRANSPORT PROTEIN-RELATED"/>
    <property type="match status" value="1"/>
</dbReference>
<evidence type="ECO:0000256" key="7">
    <source>
        <dbReference type="ARBA" id="ARBA00022741"/>
    </source>
</evidence>
<sequence length="1067" mass="117033">MAKVVITEPSGKATGEEVKTKLTEALGNPDSAAEFSSFVAENGGIFVFKETSLLDELTTVMQGSNKKKGVERTAACNIVNELAKTLKAPAEPYLSSFIGVMLQLLADKAGKAVGAAAEVAVTTLVDSLSNQGKKMIALPQLLSVLVPESKYQTTAFAFSLVTKIAKEAPEELGSASPEVVPCIGPFLNDAKASVAQNANACIVAICDSIDNTDVQPLVPALISALKNHSEVEDCIFKLASTTFVQQVERTALAITVPLLKRGFQTRKTPVMRMCARIIENMAKLVERKSDIEPFLPTLMPALQRAADEVSDPEARGVCASAVEVLDARSKGVGMQPEPESAEMEKIKATLWTCVDKTDKVGDFFERTASFISLCCVALVDAKDMEVGAWKANVAGYVEKFVESGDIDALVAEFAKKCEAFVQVKDEEEEEEDAEQLCDCKFSLAYGNKVLFNNTRMKLNRGLRYGLIGGNESGKTTLMRSIANGQVEGFPSPDEVRTVFVEADILGELSHLNIIDYVYQDEKIQAYNVPREEIENVLASVGFTNIMISGGVSHLSGGWRMKLALARAMLQKADILLMDEPTNHLDVVNVKWVESYLLGLKNVTAIIVSHDSGLLERVCSNIIHIDALKLKQYKGNLSEFVKKVPAAKSFFELKSTKVHFSFPQPGILEGITSKGKAIMKMDGVEFTYPGVHRPQVSGVTIRIALASRVACIGPNGAGKSTIIKLLTGELVPDTGSVWKHPNCRVAYVAQHAFHHIENHLELTPNQYIQWRYQYGDDKEALVKSSMVVTDEELKVMKQPIQYTWKSEDGLKTFTDKLVIKDMLGSRRTIKGTKADYEYEVSFENKPTQFTAWLPTEKLEGAGWSKHLKAVDEKVAARAAAYETPLTSSNVEKHLENTGLDKEYGTHTRIGALSGGQKVKVVLAAAMWNHPHIVILDEPTNYLDRESLGALAEAIQGFDGGVVLISHNSEFTKAVCPETWVMSPATETEPGKLDVQGDADWMKEALKEKIEVKQIDEMIDGFGNTVKIKPQKKKVMSRAEKKKLERKRAAQKRNGEYFPGINGSDDEDF</sequence>
<feature type="domain" description="ABC transporter" evidence="13">
    <location>
        <begin position="678"/>
        <end position="1007"/>
    </location>
</feature>
<comment type="catalytic activity">
    <reaction evidence="11">
        <text>ATP + H2O = ADP + phosphate + H(+)</text>
        <dbReference type="Rhea" id="RHEA:13065"/>
        <dbReference type="ChEBI" id="CHEBI:15377"/>
        <dbReference type="ChEBI" id="CHEBI:15378"/>
        <dbReference type="ChEBI" id="CHEBI:30616"/>
        <dbReference type="ChEBI" id="CHEBI:43474"/>
        <dbReference type="ChEBI" id="CHEBI:456216"/>
    </reaction>
</comment>
<evidence type="ECO:0000256" key="9">
    <source>
        <dbReference type="ARBA" id="ARBA00022840"/>
    </source>
</evidence>
<evidence type="ECO:0000256" key="8">
    <source>
        <dbReference type="ARBA" id="ARBA00022768"/>
    </source>
</evidence>
<dbReference type="Pfam" id="PF24987">
    <property type="entry name" value="HEAT_EF3_N"/>
    <property type="match status" value="1"/>
</dbReference>
<evidence type="ECO:0000256" key="4">
    <source>
        <dbReference type="ARBA" id="ARBA00014334"/>
    </source>
</evidence>
<dbReference type="GO" id="GO:0005524">
    <property type="term" value="F:ATP binding"/>
    <property type="evidence" value="ECO:0007669"/>
    <property type="project" value="UniProtKB-KW"/>
</dbReference>
<name>A0A7S3EMZ0_9RHOD</name>
<dbReference type="InterPro" id="IPR047038">
    <property type="entry name" value="eEF3_chromodomain-like_sf"/>
</dbReference>
<dbReference type="SUPFAM" id="SSF48371">
    <property type="entry name" value="ARM repeat"/>
    <property type="match status" value="1"/>
</dbReference>
<keyword evidence="10" id="KW-0648">Protein biosynthesis</keyword>
<dbReference type="InterPro" id="IPR027417">
    <property type="entry name" value="P-loop_NTPase"/>
</dbReference>
<evidence type="ECO:0000256" key="5">
    <source>
        <dbReference type="ARBA" id="ARBA00022490"/>
    </source>
</evidence>
<keyword evidence="6" id="KW-0677">Repeat</keyword>
<dbReference type="CDD" id="cd03221">
    <property type="entry name" value="ABCF_EF-3"/>
    <property type="match status" value="1"/>
</dbReference>
<proteinExistence type="inferred from homology"/>
<evidence type="ECO:0000256" key="2">
    <source>
        <dbReference type="ARBA" id="ARBA00004815"/>
    </source>
</evidence>
<organism evidence="14">
    <name type="scientific">Rhodosorus marinus</name>
    <dbReference type="NCBI Taxonomy" id="101924"/>
    <lineage>
        <taxon>Eukaryota</taxon>
        <taxon>Rhodophyta</taxon>
        <taxon>Stylonematophyceae</taxon>
        <taxon>Stylonematales</taxon>
        <taxon>Stylonemataceae</taxon>
        <taxon>Rhodosorus</taxon>
    </lineage>
</organism>
<feature type="domain" description="ABC transporter" evidence="13">
    <location>
        <begin position="434"/>
        <end position="652"/>
    </location>
</feature>
<keyword evidence="9" id="KW-0067">ATP-binding</keyword>
<dbReference type="FunFam" id="3.40.50.300:FF:000193">
    <property type="entry name" value="Probable Elongation factor 3"/>
    <property type="match status" value="1"/>
</dbReference>
<evidence type="ECO:0000256" key="3">
    <source>
        <dbReference type="ARBA" id="ARBA00011054"/>
    </source>
</evidence>
<comment type="similarity">
    <text evidence="3">Belongs to the ABC transporter superfamily. ABCF family. EF3 subfamily.</text>
</comment>
<dbReference type="Gene3D" id="1.25.10.10">
    <property type="entry name" value="Leucine-rich Repeat Variant"/>
    <property type="match status" value="1"/>
</dbReference>
<dbReference type="Gene3D" id="3.40.50.300">
    <property type="entry name" value="P-loop containing nucleotide triphosphate hydrolases"/>
    <property type="match status" value="2"/>
</dbReference>
<dbReference type="InterPro" id="IPR011989">
    <property type="entry name" value="ARM-like"/>
</dbReference>
<dbReference type="SMART" id="SM00382">
    <property type="entry name" value="AAA"/>
    <property type="match status" value="2"/>
</dbReference>
<dbReference type="Pfam" id="PF24984">
    <property type="entry name" value="HEAT_EF3_GNC1"/>
    <property type="match status" value="1"/>
</dbReference>
<keyword evidence="8" id="KW-0251">Elongation factor</keyword>
<dbReference type="PANTHER" id="PTHR19211:SF5">
    <property type="entry name" value="ELONGATION FACTOR 3A-RELATED"/>
    <property type="match status" value="1"/>
</dbReference>
<dbReference type="SUPFAM" id="SSF52540">
    <property type="entry name" value="P-loop containing nucleoside triphosphate hydrolases"/>
    <property type="match status" value="2"/>
</dbReference>
<dbReference type="PROSITE" id="PS50893">
    <property type="entry name" value="ABC_TRANSPORTER_2"/>
    <property type="match status" value="2"/>
</dbReference>
<evidence type="ECO:0000313" key="14">
    <source>
        <dbReference type="EMBL" id="CAE0065222.1"/>
    </source>
</evidence>
<dbReference type="InterPro" id="IPR050611">
    <property type="entry name" value="ABCF"/>
</dbReference>
<dbReference type="InterPro" id="IPR003593">
    <property type="entry name" value="AAA+_ATPase"/>
</dbReference>
<evidence type="ECO:0000256" key="1">
    <source>
        <dbReference type="ARBA" id="ARBA00004496"/>
    </source>
</evidence>
<keyword evidence="5" id="KW-0963">Cytoplasm</keyword>
<comment type="subcellular location">
    <subcellularLocation>
        <location evidence="1">Cytoplasm</location>
    </subcellularLocation>
</comment>
<reference evidence="14" key="1">
    <citation type="submission" date="2021-01" db="EMBL/GenBank/DDBJ databases">
        <authorList>
            <person name="Corre E."/>
            <person name="Pelletier E."/>
            <person name="Niang G."/>
            <person name="Scheremetjew M."/>
            <person name="Finn R."/>
            <person name="Kale V."/>
            <person name="Holt S."/>
            <person name="Cochrane G."/>
            <person name="Meng A."/>
            <person name="Brown T."/>
            <person name="Cohen L."/>
        </authorList>
    </citation>
    <scope>NUCLEOTIDE SEQUENCE</scope>
    <source>
        <strain evidence="14">CCMP 769</strain>
    </source>
</reference>
<keyword evidence="7" id="KW-0547">Nucleotide-binding</keyword>
<dbReference type="InterPro" id="IPR016024">
    <property type="entry name" value="ARM-type_fold"/>
</dbReference>
<gene>
    <name evidence="14" type="ORF">RMAR00112_LOCUS33294</name>
</gene>
<feature type="region of interest" description="Disordered" evidence="12">
    <location>
        <begin position="1031"/>
        <end position="1067"/>
    </location>
</feature>
<dbReference type="PROSITE" id="PS00211">
    <property type="entry name" value="ABC_TRANSPORTER_1"/>
    <property type="match status" value="2"/>
</dbReference>
<dbReference type="GO" id="GO:0016887">
    <property type="term" value="F:ATP hydrolysis activity"/>
    <property type="evidence" value="ECO:0007669"/>
    <property type="project" value="InterPro"/>
</dbReference>
<dbReference type="InterPro" id="IPR017871">
    <property type="entry name" value="ABC_transporter-like_CS"/>
</dbReference>
<evidence type="ECO:0000256" key="11">
    <source>
        <dbReference type="ARBA" id="ARBA00049360"/>
    </source>
</evidence>
<dbReference type="InterPro" id="IPR003439">
    <property type="entry name" value="ABC_transporter-like_ATP-bd"/>
</dbReference>
<dbReference type="Gene3D" id="1.20.1390.20">
    <property type="match status" value="1"/>
</dbReference>
<accession>A0A7S3EMZ0</accession>
<dbReference type="InterPro" id="IPR047036">
    <property type="entry name" value="EF3_4HB_sf"/>
</dbReference>
<protein>
    <recommendedName>
        <fullName evidence="4">Probable ATP-dependent transporter ycf16</fullName>
    </recommendedName>
</protein>
<dbReference type="GO" id="GO:0003746">
    <property type="term" value="F:translation elongation factor activity"/>
    <property type="evidence" value="ECO:0007669"/>
    <property type="project" value="UniProtKB-KW"/>
</dbReference>